<evidence type="ECO:0000313" key="4">
    <source>
        <dbReference type="Proteomes" id="UP001139333"/>
    </source>
</evidence>
<evidence type="ECO:0000313" key="3">
    <source>
        <dbReference type="EMBL" id="MCL1143259.1"/>
    </source>
</evidence>
<evidence type="ECO:0000256" key="2">
    <source>
        <dbReference type="SAM" id="SignalP"/>
    </source>
</evidence>
<feature type="chain" id="PRO_5040985430" evidence="2">
    <location>
        <begin position="23"/>
        <end position="147"/>
    </location>
</feature>
<dbReference type="RefSeq" id="WP_248995936.1">
    <property type="nucleotide sequence ID" value="NZ_JAKIKP010000007.1"/>
</dbReference>
<name>A0A9X1ZJ36_9GAMM</name>
<dbReference type="Proteomes" id="UP001139333">
    <property type="component" value="Unassembled WGS sequence"/>
</dbReference>
<feature type="signal peptide" evidence="2">
    <location>
        <begin position="1"/>
        <end position="22"/>
    </location>
</feature>
<reference evidence="3" key="1">
    <citation type="submission" date="2022-01" db="EMBL/GenBank/DDBJ databases">
        <title>Whole genome-based taxonomy of the Shewanellaceae.</title>
        <authorList>
            <person name="Martin-Rodriguez A.J."/>
        </authorList>
    </citation>
    <scope>NUCLEOTIDE SEQUENCE</scope>
    <source>
        <strain evidence="3">DSM 16422</strain>
    </source>
</reference>
<feature type="compositionally biased region" description="Gly residues" evidence="1">
    <location>
        <begin position="129"/>
        <end position="147"/>
    </location>
</feature>
<organism evidence="3 4">
    <name type="scientific">Shewanella gaetbuli</name>
    <dbReference type="NCBI Taxonomy" id="220752"/>
    <lineage>
        <taxon>Bacteria</taxon>
        <taxon>Pseudomonadati</taxon>
        <taxon>Pseudomonadota</taxon>
        <taxon>Gammaproteobacteria</taxon>
        <taxon>Alteromonadales</taxon>
        <taxon>Shewanellaceae</taxon>
        <taxon>Shewanella</taxon>
    </lineage>
</organism>
<accession>A0A9X1ZJ36</accession>
<protein>
    <submittedName>
        <fullName evidence="3">Uncharacterized protein</fullName>
    </submittedName>
</protein>
<keyword evidence="2" id="KW-0732">Signal</keyword>
<feature type="region of interest" description="Disordered" evidence="1">
    <location>
        <begin position="122"/>
        <end position="147"/>
    </location>
</feature>
<gene>
    <name evidence="3" type="ORF">L2672_11195</name>
</gene>
<evidence type="ECO:0000256" key="1">
    <source>
        <dbReference type="SAM" id="MobiDB-lite"/>
    </source>
</evidence>
<comment type="caution">
    <text evidence="3">The sequence shown here is derived from an EMBL/GenBank/DDBJ whole genome shotgun (WGS) entry which is preliminary data.</text>
</comment>
<proteinExistence type="predicted"/>
<sequence length="147" mass="14124">MMRKLTAVALAITALTSSAVFAEISQDDFNNGLVTASANGSSVADFMLAQMTANPADSADILGFALLAANQDEAVITQVLQSAASSGMDPDDILAIAIANGVDPATVTSVLAETQTAAGGTFGAAPTPGGAGFGGGSGGGGGTISGN</sequence>
<keyword evidence="4" id="KW-1185">Reference proteome</keyword>
<dbReference type="EMBL" id="JAKIKP010000007">
    <property type="protein sequence ID" value="MCL1143259.1"/>
    <property type="molecule type" value="Genomic_DNA"/>
</dbReference>
<dbReference type="AlphaFoldDB" id="A0A9X1ZJ36"/>